<accession>A0ABS9KWN0</accession>
<dbReference type="EMBL" id="JAKLTR010000015">
    <property type="protein sequence ID" value="MCG2616725.1"/>
    <property type="molecule type" value="Genomic_DNA"/>
</dbReference>
<evidence type="ECO:0008006" key="4">
    <source>
        <dbReference type="Google" id="ProtNLM"/>
    </source>
</evidence>
<dbReference type="RefSeq" id="WP_237875262.1">
    <property type="nucleotide sequence ID" value="NZ_JAKLTR010000015.1"/>
</dbReference>
<proteinExistence type="predicted"/>
<reference evidence="2" key="1">
    <citation type="submission" date="2022-01" db="EMBL/GenBank/DDBJ databases">
        <authorList>
            <person name="Jo J.-H."/>
            <person name="Im W.-T."/>
        </authorList>
    </citation>
    <scope>NUCLEOTIDE SEQUENCE</scope>
    <source>
        <strain evidence="2">NA20</strain>
    </source>
</reference>
<dbReference type="Proteomes" id="UP001165367">
    <property type="component" value="Unassembled WGS sequence"/>
</dbReference>
<sequence>MDFTNSGSNALAIDANGQVGIGISAFATGYKLSVGGNIIAEKVKVSLQPWADYVFEPTYKLPALHEVAAFIKENKHLPGVPSAAEVEKNGLDLGDNQATLLKKIEELTLYILEQDQQQQKQAKALESQEKMIRQQTEAIDQLKKQMELLLKKS</sequence>
<organism evidence="2 3">
    <name type="scientific">Terrimonas ginsenosidimutans</name>
    <dbReference type="NCBI Taxonomy" id="2908004"/>
    <lineage>
        <taxon>Bacteria</taxon>
        <taxon>Pseudomonadati</taxon>
        <taxon>Bacteroidota</taxon>
        <taxon>Chitinophagia</taxon>
        <taxon>Chitinophagales</taxon>
        <taxon>Chitinophagaceae</taxon>
        <taxon>Terrimonas</taxon>
    </lineage>
</organism>
<comment type="caution">
    <text evidence="2">The sequence shown here is derived from an EMBL/GenBank/DDBJ whole genome shotgun (WGS) entry which is preliminary data.</text>
</comment>
<keyword evidence="1" id="KW-0175">Coiled coil</keyword>
<gene>
    <name evidence="2" type="ORF">LZZ85_20670</name>
</gene>
<evidence type="ECO:0000256" key="1">
    <source>
        <dbReference type="SAM" id="Coils"/>
    </source>
</evidence>
<name>A0ABS9KWN0_9BACT</name>
<feature type="coiled-coil region" evidence="1">
    <location>
        <begin position="125"/>
        <end position="152"/>
    </location>
</feature>
<keyword evidence="3" id="KW-1185">Reference proteome</keyword>
<protein>
    <recommendedName>
        <fullName evidence="4">BZIP transcription factor</fullName>
    </recommendedName>
</protein>
<evidence type="ECO:0000313" key="2">
    <source>
        <dbReference type="EMBL" id="MCG2616725.1"/>
    </source>
</evidence>
<evidence type="ECO:0000313" key="3">
    <source>
        <dbReference type="Proteomes" id="UP001165367"/>
    </source>
</evidence>